<accession>A0A0H2RRR9</accession>
<sequence length="129" mass="14672">MQVIAAYKRYTVYRKVPMLVARLVRTLAIDGDYIHIMPSANKAKGVFDSGKTYSYHIKSVHSVQKSKGSANFKLVFRRDMGDKRYDFEAESPAAANEIVTNIRSVKASLVRSSTVSKQRRSRQSVWKEP</sequence>
<dbReference type="Proteomes" id="UP000053477">
    <property type="component" value="Unassembled WGS sequence"/>
</dbReference>
<gene>
    <name evidence="2" type="ORF">SCHPADRAFT_928011</name>
</gene>
<dbReference type="InterPro" id="IPR008828">
    <property type="entry name" value="Sin1/Avo1"/>
</dbReference>
<dbReference type="PANTHER" id="PTHR13335">
    <property type="entry name" value="TARGET OF RAPAMYCIN COMPLEX 2 SUBUNIT MAPKAP1"/>
    <property type="match status" value="1"/>
</dbReference>
<dbReference type="InParanoid" id="A0A0H2RRR9"/>
<dbReference type="Pfam" id="PF16979">
    <property type="entry name" value="SIN1_PH"/>
    <property type="match status" value="1"/>
</dbReference>
<dbReference type="GO" id="GO:0005737">
    <property type="term" value="C:cytoplasm"/>
    <property type="evidence" value="ECO:0007669"/>
    <property type="project" value="TreeGrafter"/>
</dbReference>
<evidence type="ECO:0000313" key="3">
    <source>
        <dbReference type="Proteomes" id="UP000053477"/>
    </source>
</evidence>
<dbReference type="EMBL" id="KQ085946">
    <property type="protein sequence ID" value="KLO14302.1"/>
    <property type="molecule type" value="Genomic_DNA"/>
</dbReference>
<dbReference type="GO" id="GO:0038203">
    <property type="term" value="P:TORC2 signaling"/>
    <property type="evidence" value="ECO:0007669"/>
    <property type="project" value="TreeGrafter"/>
</dbReference>
<dbReference type="InterPro" id="IPR011993">
    <property type="entry name" value="PH-like_dom_sf"/>
</dbReference>
<keyword evidence="3" id="KW-1185">Reference proteome</keyword>
<feature type="domain" description="SIN1-type PH" evidence="1">
    <location>
        <begin position="6"/>
        <end position="105"/>
    </location>
</feature>
<dbReference type="GO" id="GO:0005886">
    <property type="term" value="C:plasma membrane"/>
    <property type="evidence" value="ECO:0007669"/>
    <property type="project" value="TreeGrafter"/>
</dbReference>
<dbReference type="InterPro" id="IPR031313">
    <property type="entry name" value="Sin1_PH_dom"/>
</dbReference>
<dbReference type="STRING" id="27342.A0A0H2RRR9"/>
<evidence type="ECO:0000259" key="1">
    <source>
        <dbReference type="Pfam" id="PF16979"/>
    </source>
</evidence>
<reference evidence="2 3" key="1">
    <citation type="submission" date="2015-04" db="EMBL/GenBank/DDBJ databases">
        <title>Complete genome sequence of Schizopora paradoxa KUC8140, a cosmopolitan wood degrader in East Asia.</title>
        <authorList>
            <consortium name="DOE Joint Genome Institute"/>
            <person name="Min B."/>
            <person name="Park H."/>
            <person name="Jang Y."/>
            <person name="Kim J.-J."/>
            <person name="Kim K.H."/>
            <person name="Pangilinan J."/>
            <person name="Lipzen A."/>
            <person name="Riley R."/>
            <person name="Grigoriev I.V."/>
            <person name="Spatafora J.W."/>
            <person name="Choi I.-G."/>
        </authorList>
    </citation>
    <scope>NUCLEOTIDE SEQUENCE [LARGE SCALE GENOMIC DNA]</scope>
    <source>
        <strain evidence="2 3">KUC8140</strain>
    </source>
</reference>
<evidence type="ECO:0000313" key="2">
    <source>
        <dbReference type="EMBL" id="KLO14302.1"/>
    </source>
</evidence>
<dbReference type="AlphaFoldDB" id="A0A0H2RRR9"/>
<dbReference type="OrthoDB" id="241990at2759"/>
<name>A0A0H2RRR9_9AGAM</name>
<dbReference type="Gene3D" id="2.30.29.30">
    <property type="entry name" value="Pleckstrin-homology domain (PH domain)/Phosphotyrosine-binding domain (PTB)"/>
    <property type="match status" value="1"/>
</dbReference>
<dbReference type="GO" id="GO:0031932">
    <property type="term" value="C:TORC2 complex"/>
    <property type="evidence" value="ECO:0007669"/>
    <property type="project" value="InterPro"/>
</dbReference>
<dbReference type="PANTHER" id="PTHR13335:SF1">
    <property type="entry name" value="TARGET OF RAPAMYCIN COMPLEX 2 SUBUNIT MAPKAP1"/>
    <property type="match status" value="1"/>
</dbReference>
<organism evidence="2 3">
    <name type="scientific">Schizopora paradoxa</name>
    <dbReference type="NCBI Taxonomy" id="27342"/>
    <lineage>
        <taxon>Eukaryota</taxon>
        <taxon>Fungi</taxon>
        <taxon>Dikarya</taxon>
        <taxon>Basidiomycota</taxon>
        <taxon>Agaricomycotina</taxon>
        <taxon>Agaricomycetes</taxon>
        <taxon>Hymenochaetales</taxon>
        <taxon>Schizoporaceae</taxon>
        <taxon>Schizopora</taxon>
    </lineage>
</organism>
<dbReference type="GO" id="GO:0005546">
    <property type="term" value="F:phosphatidylinositol-4,5-bisphosphate binding"/>
    <property type="evidence" value="ECO:0007669"/>
    <property type="project" value="TreeGrafter"/>
</dbReference>
<protein>
    <recommendedName>
        <fullName evidence="1">SIN1-type PH domain-containing protein</fullName>
    </recommendedName>
</protein>
<proteinExistence type="predicted"/>